<dbReference type="EMBL" id="UINC01012547">
    <property type="protein sequence ID" value="SVA54741.1"/>
    <property type="molecule type" value="Genomic_DNA"/>
</dbReference>
<dbReference type="InterPro" id="IPR001304">
    <property type="entry name" value="C-type_lectin-like"/>
</dbReference>
<organism evidence="3">
    <name type="scientific">marine metagenome</name>
    <dbReference type="NCBI Taxonomy" id="408172"/>
    <lineage>
        <taxon>unclassified sequences</taxon>
        <taxon>metagenomes</taxon>
        <taxon>ecological metagenomes</taxon>
    </lineage>
</organism>
<evidence type="ECO:0000259" key="2">
    <source>
        <dbReference type="PROSITE" id="PS50041"/>
    </source>
</evidence>
<feature type="domain" description="C-type lectin" evidence="2">
    <location>
        <begin position="487"/>
        <end position="582"/>
    </location>
</feature>
<evidence type="ECO:0000313" key="3">
    <source>
        <dbReference type="EMBL" id="SVA54741.1"/>
    </source>
</evidence>
<feature type="region of interest" description="Disordered" evidence="1">
    <location>
        <begin position="682"/>
        <end position="724"/>
    </location>
</feature>
<proteinExistence type="predicted"/>
<dbReference type="InterPro" id="IPR028974">
    <property type="entry name" value="TSP_type-3_rpt"/>
</dbReference>
<name>A0A381WR21_9ZZZZ</name>
<dbReference type="InterPro" id="IPR016186">
    <property type="entry name" value="C-type_lectin-like/link_sf"/>
</dbReference>
<dbReference type="AlphaFoldDB" id="A0A381WR21"/>
<dbReference type="SUPFAM" id="SSF103647">
    <property type="entry name" value="TSP type-3 repeat"/>
    <property type="match status" value="1"/>
</dbReference>
<sequence>MSRKALAFSLFAILVMSTLFMSPVYKAEEDEEFYANEPFLHYQLNIHELNQKHVDSCINDEDYRNNTYCHVSFDFPVSISLTCIGGDAGCLDDENGTYYHNPQPFNQHVYTSDEGMFYMHERDDWYGWRTTGTENLHYADPNDEDFGMGRTDLFCGYKSVVAAIEECYSEGALDGNSSVREYSVNIVWDDNHGEEYYPDFEGSVYMRREYSTQESEKFRGLLIKSYKIFLLDMEYRDNVNSVLNSVAEGTMDSTKGLEEISNLTQTYDGQAKMFLDYEISIDDLVTLEMITWVRDNFEIDSMIDGIPRGDMSSRLDHVNATIKNENDASEKLSMIEHEMMRDHYERQVITEGGPTLTIDGVQAVWSNWQFESVGPTSHLLGGVSSHKDNRLWIGQWMHVSFPNATHTAGNHTITFEWSDEDFSGKETSFNVGLGYGEVFTNVTTTSTNFHMDEHWNDWFSFNSDNGTVGSFQATFAPGYANHPGHDWQEAVDYATTLSHEGSTGYLATLTNQEEADLVYSLLDGGSFWLGGFHNLSSPDYSEPSGGWEWITGEEFNHSLWPSEESGGYCYNEVEHTEWWWDDTSLKTDCEGPGLVWMTEHYLEPNEAGPEDCLEVWGFDKYLNDNRCHMGWMGIVVEYEMNGTNHYEAYSPEWYWDEANQTDILNYVPTTPLTDEERNEIMKEEGDPDADNDGIVDAFDDDDDNDGIDDDDDMDDDNDGIDDVNDQCPGTTVGEPVDHEGCSASQIIGEISEDEGLPGFSAVLALSSILGLAILRKPRF</sequence>
<dbReference type="PROSITE" id="PS50041">
    <property type="entry name" value="C_TYPE_LECTIN_2"/>
    <property type="match status" value="1"/>
</dbReference>
<gene>
    <name evidence="3" type="ORF">METZ01_LOCUS107595</name>
</gene>
<accession>A0A381WR21</accession>
<protein>
    <recommendedName>
        <fullName evidence="2">C-type lectin domain-containing protein</fullName>
    </recommendedName>
</protein>
<dbReference type="SUPFAM" id="SSF56436">
    <property type="entry name" value="C-type lectin-like"/>
    <property type="match status" value="1"/>
</dbReference>
<evidence type="ECO:0000256" key="1">
    <source>
        <dbReference type="SAM" id="MobiDB-lite"/>
    </source>
</evidence>
<reference evidence="3" key="1">
    <citation type="submission" date="2018-05" db="EMBL/GenBank/DDBJ databases">
        <authorList>
            <person name="Lanie J.A."/>
            <person name="Ng W.-L."/>
            <person name="Kazmierczak K.M."/>
            <person name="Andrzejewski T.M."/>
            <person name="Davidsen T.M."/>
            <person name="Wayne K.J."/>
            <person name="Tettelin H."/>
            <person name="Glass J.I."/>
            <person name="Rusch D."/>
            <person name="Podicherti R."/>
            <person name="Tsui H.-C.T."/>
            <person name="Winkler M.E."/>
        </authorList>
    </citation>
    <scope>NUCLEOTIDE SEQUENCE</scope>
</reference>
<dbReference type="InterPro" id="IPR016187">
    <property type="entry name" value="CTDL_fold"/>
</dbReference>
<feature type="compositionally biased region" description="Acidic residues" evidence="1">
    <location>
        <begin position="685"/>
        <end position="724"/>
    </location>
</feature>
<dbReference type="Gene3D" id="3.10.100.10">
    <property type="entry name" value="Mannose-Binding Protein A, subunit A"/>
    <property type="match status" value="1"/>
</dbReference>
<dbReference type="GO" id="GO:0005509">
    <property type="term" value="F:calcium ion binding"/>
    <property type="evidence" value="ECO:0007669"/>
    <property type="project" value="InterPro"/>
</dbReference>